<dbReference type="InterPro" id="IPR011993">
    <property type="entry name" value="PH-like_dom_sf"/>
</dbReference>
<comment type="caution">
    <text evidence="3">The sequence shown here is derived from an EMBL/GenBank/DDBJ whole genome shotgun (WGS) entry which is preliminary data.</text>
</comment>
<evidence type="ECO:0000256" key="1">
    <source>
        <dbReference type="SAM" id="MobiDB-lite"/>
    </source>
</evidence>
<dbReference type="Proteomes" id="UP001591681">
    <property type="component" value="Unassembled WGS sequence"/>
</dbReference>
<dbReference type="PROSITE" id="PS01179">
    <property type="entry name" value="PID"/>
    <property type="match status" value="1"/>
</dbReference>
<dbReference type="Gene3D" id="2.30.29.30">
    <property type="entry name" value="Pleckstrin-homology domain (PH domain)/Phosphotyrosine-binding domain (PTB)"/>
    <property type="match status" value="1"/>
</dbReference>
<sequence length="575" mass="64017">MSLTDGIRARFLKFNSLRKDNKIEQQAVPEIINTLCQVSKRSACQEESAASAVPISSGCHDDKHHCDGVTANAVTFAEKFEVLFCGRVVVSYCKAPPALIDECIEKFSRASGGIRGLASGIRRALSLQPTANRVQIEAGEGSMVEKIVFFQQDPSLSTLQALDENSDLSQELQKTSDHEEVYGVQPTSIQENRIMLFTVGRTQIFLVSPDSKKVAIEKSFKEISFCSQGIRHVDHFGFICRESTETGMSQFVCYVFQCADESLVDEIMFTLKSAFSVAAQQQICLTQSQQCESCPILLLHGVCERIKGVHPFKAKHELQRHLATLHYQEQTSVFEITMKAQPKSDKEENELLMSCLRRVYENRQRSHTHTYIKQSIAAEDKGDTGLSGSRLRLEQLSRAKRSLTESLEGIWKGSSRSKDRYEEECHSDFTHCASNQDTSPDDTLCSPLPLSSPLCSHNSTRDRKHLETRSPLQDTQQPAFRKRASTISHSSTLSSPSDPLVPPLQPSAATKPKLVRHYSVGTDNPHLSNDVAALSSPGTVCVVGECSPLRSHRYSWRQQIFLRVATPQKSTDTTG</sequence>
<feature type="compositionally biased region" description="Basic and acidic residues" evidence="1">
    <location>
        <begin position="459"/>
        <end position="468"/>
    </location>
</feature>
<organism evidence="3 4">
    <name type="scientific">Coilia grayii</name>
    <name type="common">Gray's grenadier anchovy</name>
    <dbReference type="NCBI Taxonomy" id="363190"/>
    <lineage>
        <taxon>Eukaryota</taxon>
        <taxon>Metazoa</taxon>
        <taxon>Chordata</taxon>
        <taxon>Craniata</taxon>
        <taxon>Vertebrata</taxon>
        <taxon>Euteleostomi</taxon>
        <taxon>Actinopterygii</taxon>
        <taxon>Neopterygii</taxon>
        <taxon>Teleostei</taxon>
        <taxon>Clupei</taxon>
        <taxon>Clupeiformes</taxon>
        <taxon>Clupeoidei</taxon>
        <taxon>Engraulidae</taxon>
        <taxon>Coilinae</taxon>
        <taxon>Coilia</taxon>
    </lineage>
</organism>
<protein>
    <recommendedName>
        <fullName evidence="2">PID domain-containing protein</fullName>
    </recommendedName>
</protein>
<dbReference type="EMBL" id="JBHFQA010000006">
    <property type="protein sequence ID" value="KAL2098353.1"/>
    <property type="molecule type" value="Genomic_DNA"/>
</dbReference>
<dbReference type="PANTHER" id="PTHR11232:SF50">
    <property type="entry name" value="TBC1 DOMAIN FAMILY MEMBER 1"/>
    <property type="match status" value="1"/>
</dbReference>
<dbReference type="PANTHER" id="PTHR11232">
    <property type="entry name" value="PHOSPHOTYROSINE INTERACTION DOMAIN-CONTAINING FAMILY MEMBER"/>
    <property type="match status" value="1"/>
</dbReference>
<dbReference type="InterPro" id="IPR051133">
    <property type="entry name" value="Adapter_Engulfment-Domain"/>
</dbReference>
<dbReference type="SMART" id="SM00462">
    <property type="entry name" value="PTB"/>
    <property type="match status" value="1"/>
</dbReference>
<dbReference type="SUPFAM" id="SSF50729">
    <property type="entry name" value="PH domain-like"/>
    <property type="match status" value="1"/>
</dbReference>
<feature type="domain" description="PID" evidence="2">
    <location>
        <begin position="156"/>
        <end position="281"/>
    </location>
</feature>
<evidence type="ECO:0000313" key="3">
    <source>
        <dbReference type="EMBL" id="KAL2098353.1"/>
    </source>
</evidence>
<evidence type="ECO:0000259" key="2">
    <source>
        <dbReference type="PROSITE" id="PS01179"/>
    </source>
</evidence>
<evidence type="ECO:0000313" key="4">
    <source>
        <dbReference type="Proteomes" id="UP001591681"/>
    </source>
</evidence>
<accession>A0ABD1KGS6</accession>
<name>A0ABD1KGS6_9TELE</name>
<dbReference type="InterPro" id="IPR006020">
    <property type="entry name" value="PTB/PI_dom"/>
</dbReference>
<keyword evidence="4" id="KW-1185">Reference proteome</keyword>
<reference evidence="3 4" key="1">
    <citation type="submission" date="2024-09" db="EMBL/GenBank/DDBJ databases">
        <title>A chromosome-level genome assembly of Gray's grenadier anchovy, Coilia grayii.</title>
        <authorList>
            <person name="Fu Z."/>
        </authorList>
    </citation>
    <scope>NUCLEOTIDE SEQUENCE [LARGE SCALE GENOMIC DNA]</scope>
    <source>
        <strain evidence="3">G4</strain>
        <tissue evidence="3">Muscle</tissue>
    </source>
</reference>
<proteinExistence type="predicted"/>
<feature type="region of interest" description="Disordered" evidence="1">
    <location>
        <begin position="456"/>
        <end position="507"/>
    </location>
</feature>
<dbReference type="Pfam" id="PF00640">
    <property type="entry name" value="PID"/>
    <property type="match status" value="1"/>
</dbReference>
<dbReference type="CDD" id="cd01269">
    <property type="entry name" value="PTB_TBC1D1_like"/>
    <property type="match status" value="1"/>
</dbReference>
<gene>
    <name evidence="3" type="ORF">ACEWY4_007560</name>
</gene>
<dbReference type="AlphaFoldDB" id="A0ABD1KGS6"/>
<feature type="compositionally biased region" description="Low complexity" evidence="1">
    <location>
        <begin position="485"/>
        <end position="498"/>
    </location>
</feature>